<dbReference type="InterPro" id="IPR052336">
    <property type="entry name" value="MlaD_Phospholipid_Transporter"/>
</dbReference>
<feature type="compositionally biased region" description="Low complexity" evidence="1">
    <location>
        <begin position="381"/>
        <end position="391"/>
    </location>
</feature>
<keyword evidence="2" id="KW-0472">Membrane</keyword>
<dbReference type="AlphaFoldDB" id="A0A368VV39"/>
<evidence type="ECO:0000259" key="3">
    <source>
        <dbReference type="Pfam" id="PF02470"/>
    </source>
</evidence>
<feature type="region of interest" description="Disordered" evidence="1">
    <location>
        <begin position="381"/>
        <end position="400"/>
    </location>
</feature>
<dbReference type="PANTHER" id="PTHR33371:SF4">
    <property type="entry name" value="INTERMEMBRANE PHOSPHOLIPID TRANSPORT SYSTEM BINDING PROTEIN MLAD"/>
    <property type="match status" value="1"/>
</dbReference>
<keyword evidence="2" id="KW-0812">Transmembrane</keyword>
<name>A0A368VV39_9ACTN</name>
<evidence type="ECO:0000259" key="4">
    <source>
        <dbReference type="Pfam" id="PF11887"/>
    </source>
</evidence>
<dbReference type="Pfam" id="PF11887">
    <property type="entry name" value="Mce4_CUP1"/>
    <property type="match status" value="1"/>
</dbReference>
<dbReference type="OrthoDB" id="4516955at2"/>
<keyword evidence="6" id="KW-1185">Reference proteome</keyword>
<feature type="domain" description="Mce/MlaD" evidence="3">
    <location>
        <begin position="37"/>
        <end position="111"/>
    </location>
</feature>
<evidence type="ECO:0000256" key="2">
    <source>
        <dbReference type="SAM" id="Phobius"/>
    </source>
</evidence>
<accession>A0A368VV39</accession>
<dbReference type="NCBIfam" id="TIGR00996">
    <property type="entry name" value="Mtu_fam_mce"/>
    <property type="match status" value="1"/>
</dbReference>
<dbReference type="Pfam" id="PF02470">
    <property type="entry name" value="MlaD"/>
    <property type="match status" value="1"/>
</dbReference>
<dbReference type="InterPro" id="IPR005693">
    <property type="entry name" value="Mce"/>
</dbReference>
<dbReference type="Gene3D" id="1.10.287.1490">
    <property type="match status" value="1"/>
</dbReference>
<dbReference type="InterPro" id="IPR003399">
    <property type="entry name" value="Mce/MlaD"/>
</dbReference>
<protein>
    <submittedName>
        <fullName evidence="5">Virulence factor Mce-like protein</fullName>
    </submittedName>
</protein>
<dbReference type="EMBL" id="QPJC01000004">
    <property type="protein sequence ID" value="RCW44528.1"/>
    <property type="molecule type" value="Genomic_DNA"/>
</dbReference>
<sequence>MSITAVTRFGTTRVLVFGSVLVLLLSTVLWWVLQESGTRITAYFDKAVGLYPDSSVRVLGIEVGEIERVTPRGGRVRVDMHVDAGVTIPADAKAVVVAPSLVSDRYIQLTPAYAEGPRMSSGATIPNDRTATPAELDELYRNVNKLSKALGPEGANKRGALSDLLDSGAKALDGNGETLNATVERLGELATTLSNSEEDLFATVDNLNEFTATLAKSDRQIRQFYGKLADVTGFLAGEREQVGAALSSLATALTDVKKFIENNRATVSSNVENLTDITQALVDQRKALAEVIDVAPLGASNFVNAYDAETGAIGVRVHINELTHPPVLMVCKLLEYSTPKPVPEQVDKACDKLQPVLDGTLKLPSVGETLHHLQQGELPPLPLPVLEVTPTKGTGLSGGE</sequence>
<dbReference type="Proteomes" id="UP000253495">
    <property type="component" value="Unassembled WGS sequence"/>
</dbReference>
<feature type="transmembrane region" description="Helical" evidence="2">
    <location>
        <begin position="12"/>
        <end position="33"/>
    </location>
</feature>
<proteinExistence type="predicted"/>
<reference evidence="5 6" key="1">
    <citation type="submission" date="2018-07" db="EMBL/GenBank/DDBJ databases">
        <title>Genomic Encyclopedia of Type Strains, Phase III (KMG-III): the genomes of soil and plant-associated and newly described type strains.</title>
        <authorList>
            <person name="Whitman W."/>
        </authorList>
    </citation>
    <scope>NUCLEOTIDE SEQUENCE [LARGE SCALE GENOMIC DNA]</scope>
    <source>
        <strain evidence="5 6">CECT 8575</strain>
    </source>
</reference>
<dbReference type="InterPro" id="IPR024516">
    <property type="entry name" value="Mce_C"/>
</dbReference>
<feature type="domain" description="Mammalian cell entry C-terminal" evidence="4">
    <location>
        <begin position="117"/>
        <end position="296"/>
    </location>
</feature>
<evidence type="ECO:0000256" key="1">
    <source>
        <dbReference type="SAM" id="MobiDB-lite"/>
    </source>
</evidence>
<evidence type="ECO:0000313" key="5">
    <source>
        <dbReference type="EMBL" id="RCW44528.1"/>
    </source>
</evidence>
<evidence type="ECO:0000313" key="6">
    <source>
        <dbReference type="Proteomes" id="UP000253495"/>
    </source>
</evidence>
<dbReference type="PANTHER" id="PTHR33371">
    <property type="entry name" value="INTERMEMBRANE PHOSPHOLIPID TRANSPORT SYSTEM BINDING PROTEIN MLAD-RELATED"/>
    <property type="match status" value="1"/>
</dbReference>
<dbReference type="GO" id="GO:0005576">
    <property type="term" value="C:extracellular region"/>
    <property type="evidence" value="ECO:0007669"/>
    <property type="project" value="TreeGrafter"/>
</dbReference>
<keyword evidence="2" id="KW-1133">Transmembrane helix</keyword>
<comment type="caution">
    <text evidence="5">The sequence shown here is derived from an EMBL/GenBank/DDBJ whole genome shotgun (WGS) entry which is preliminary data.</text>
</comment>
<organism evidence="5 6">
    <name type="scientific">Halopolyspora algeriensis</name>
    <dbReference type="NCBI Taxonomy" id="1500506"/>
    <lineage>
        <taxon>Bacteria</taxon>
        <taxon>Bacillati</taxon>
        <taxon>Actinomycetota</taxon>
        <taxon>Actinomycetes</taxon>
        <taxon>Actinomycetes incertae sedis</taxon>
        <taxon>Halopolyspora</taxon>
    </lineage>
</organism>
<gene>
    <name evidence="5" type="ORF">DFQ14_104117</name>
</gene>